<dbReference type="Proteomes" id="UP000014400">
    <property type="component" value="Unassembled WGS sequence"/>
</dbReference>
<dbReference type="RefSeq" id="WP_016474091.1">
    <property type="nucleotide sequence ID" value="NZ_KE150480.1"/>
</dbReference>
<dbReference type="HOGENOM" id="CLU_078753_0_0_4"/>
<dbReference type="GO" id="GO:0006654">
    <property type="term" value="P:phosphatidic acid biosynthetic process"/>
    <property type="evidence" value="ECO:0007669"/>
    <property type="project" value="TreeGrafter"/>
</dbReference>
<evidence type="ECO:0000256" key="2">
    <source>
        <dbReference type="ARBA" id="ARBA00022679"/>
    </source>
</evidence>
<name>S3BHR5_9BURK</name>
<dbReference type="CDD" id="cd07989">
    <property type="entry name" value="LPLAT_AGPAT-like"/>
    <property type="match status" value="1"/>
</dbReference>
<dbReference type="Pfam" id="PF01553">
    <property type="entry name" value="Acyltransferase"/>
    <property type="match status" value="1"/>
</dbReference>
<keyword evidence="2 6" id="KW-0808">Transferase</keyword>
<feature type="domain" description="Phospholipid/glycerol acyltransferase" evidence="5">
    <location>
        <begin position="94"/>
        <end position="204"/>
    </location>
</feature>
<protein>
    <submittedName>
        <fullName evidence="6">1-acylglycerol-3-phosphate O-acyltransferase</fullName>
    </submittedName>
</protein>
<keyword evidence="4" id="KW-0812">Transmembrane</keyword>
<dbReference type="EMBL" id="ATCF01000012">
    <property type="protein sequence ID" value="EPD99946.1"/>
    <property type="molecule type" value="Genomic_DNA"/>
</dbReference>
<keyword evidence="4" id="KW-1133">Transmembrane helix</keyword>
<reference evidence="6 7" key="1">
    <citation type="submission" date="2013-04" db="EMBL/GenBank/DDBJ databases">
        <title>The Genome Sequence of Sutterella wadsworthensis HGA0223.</title>
        <authorList>
            <consortium name="The Broad Institute Genomics Platform"/>
            <person name="Earl A."/>
            <person name="Ward D."/>
            <person name="Feldgarden M."/>
            <person name="Gevers D."/>
            <person name="Schmidt T.M."/>
            <person name="Dover J."/>
            <person name="Dai D."/>
            <person name="Walker B."/>
            <person name="Young S."/>
            <person name="Zeng Q."/>
            <person name="Gargeya S."/>
            <person name="Fitzgerald M."/>
            <person name="Haas B."/>
            <person name="Abouelleil A."/>
            <person name="Allen A.W."/>
            <person name="Alvarado L."/>
            <person name="Arachchi H.M."/>
            <person name="Berlin A.M."/>
            <person name="Chapman S.B."/>
            <person name="Gainer-Dewar J."/>
            <person name="Goldberg J."/>
            <person name="Griggs A."/>
            <person name="Gujja S."/>
            <person name="Hansen M."/>
            <person name="Howarth C."/>
            <person name="Imamovic A."/>
            <person name="Ireland A."/>
            <person name="Larimer J."/>
            <person name="McCowan C."/>
            <person name="Murphy C."/>
            <person name="Pearson M."/>
            <person name="Poon T.W."/>
            <person name="Priest M."/>
            <person name="Roberts A."/>
            <person name="Saif S."/>
            <person name="Shea T."/>
            <person name="Sisk P."/>
            <person name="Sykes S."/>
            <person name="Wortman J."/>
            <person name="Nusbaum C."/>
            <person name="Birren B."/>
        </authorList>
    </citation>
    <scope>NUCLEOTIDE SEQUENCE [LARGE SCALE GENOMIC DNA]</scope>
    <source>
        <strain evidence="6 7">HGA0223</strain>
    </source>
</reference>
<evidence type="ECO:0000256" key="1">
    <source>
        <dbReference type="ARBA" id="ARBA00005189"/>
    </source>
</evidence>
<dbReference type="eggNOG" id="COG0204">
    <property type="taxonomic scope" value="Bacteria"/>
</dbReference>
<evidence type="ECO:0000313" key="7">
    <source>
        <dbReference type="Proteomes" id="UP000014400"/>
    </source>
</evidence>
<gene>
    <name evidence="6" type="ORF">HMPREF1476_00752</name>
</gene>
<sequence length="264" mass="29335">MNAVSMHAFRRRALLPFRLAFTAFAFALFGLGGIVFGFFLTPWLKMAGGTPEEKKSLARRVVKRWFGLFVSVVTSLGLVRIEVKNPEAFQKKGAILAANHPSLIDIVCLLSIVPEATTIVKASLLKNWFTRAPILGAGYIPNDAGPEALGLLEAELSRGVSFVIFPEGTRTPIQLSEIPKMHRGTAQLALHANRPITPVRISAHPRWLTKDAVWWRLPQEPMVLTFEALPEIDVQTFQKTYNQSFRRAAVELTNAVGRALFPHL</sequence>
<feature type="transmembrane region" description="Helical" evidence="4">
    <location>
        <begin position="21"/>
        <end position="44"/>
    </location>
</feature>
<dbReference type="InterPro" id="IPR002123">
    <property type="entry name" value="Plipid/glycerol_acylTrfase"/>
</dbReference>
<dbReference type="GO" id="GO:0003841">
    <property type="term" value="F:1-acylglycerol-3-phosphate O-acyltransferase activity"/>
    <property type="evidence" value="ECO:0007669"/>
    <property type="project" value="TreeGrafter"/>
</dbReference>
<dbReference type="AlphaFoldDB" id="S3BHR5"/>
<evidence type="ECO:0000313" key="6">
    <source>
        <dbReference type="EMBL" id="EPD99946.1"/>
    </source>
</evidence>
<evidence type="ECO:0000259" key="5">
    <source>
        <dbReference type="SMART" id="SM00563"/>
    </source>
</evidence>
<dbReference type="GeneID" id="64061427"/>
<dbReference type="STRING" id="1203554.HMPREF1476_00752"/>
<keyword evidence="3 6" id="KW-0012">Acyltransferase</keyword>
<proteinExistence type="predicted"/>
<dbReference type="PANTHER" id="PTHR10434">
    <property type="entry name" value="1-ACYL-SN-GLYCEROL-3-PHOSPHATE ACYLTRANSFERASE"/>
    <property type="match status" value="1"/>
</dbReference>
<dbReference type="SUPFAM" id="SSF69593">
    <property type="entry name" value="Glycerol-3-phosphate (1)-acyltransferase"/>
    <property type="match status" value="1"/>
</dbReference>
<comment type="caution">
    <text evidence="6">The sequence shown here is derived from an EMBL/GenBank/DDBJ whole genome shotgun (WGS) entry which is preliminary data.</text>
</comment>
<organism evidence="6 7">
    <name type="scientific">Sutterella wadsworthensis HGA0223</name>
    <dbReference type="NCBI Taxonomy" id="1203554"/>
    <lineage>
        <taxon>Bacteria</taxon>
        <taxon>Pseudomonadati</taxon>
        <taxon>Pseudomonadota</taxon>
        <taxon>Betaproteobacteria</taxon>
        <taxon>Burkholderiales</taxon>
        <taxon>Sutterellaceae</taxon>
        <taxon>Sutterella</taxon>
    </lineage>
</organism>
<dbReference type="PATRIC" id="fig|1203554.3.peg.748"/>
<accession>S3BHR5</accession>
<dbReference type="SMART" id="SM00563">
    <property type="entry name" value="PlsC"/>
    <property type="match status" value="1"/>
</dbReference>
<dbReference type="PANTHER" id="PTHR10434:SF66">
    <property type="entry name" value="PHOSPHOLIPID_GLYCEROL ACYLTRANSFERASE DOMAIN-CONTAINING PROTEIN"/>
    <property type="match status" value="1"/>
</dbReference>
<comment type="pathway">
    <text evidence="1">Lipid metabolism.</text>
</comment>
<evidence type="ECO:0000256" key="3">
    <source>
        <dbReference type="ARBA" id="ARBA00023315"/>
    </source>
</evidence>
<keyword evidence="4" id="KW-0472">Membrane</keyword>
<keyword evidence="7" id="KW-1185">Reference proteome</keyword>
<evidence type="ECO:0000256" key="4">
    <source>
        <dbReference type="SAM" id="Phobius"/>
    </source>
</evidence>